<dbReference type="Pfam" id="PF00126">
    <property type="entry name" value="HTH_1"/>
    <property type="match status" value="1"/>
</dbReference>
<keyword evidence="3" id="KW-0238">DNA-binding</keyword>
<dbReference type="InterPro" id="IPR036390">
    <property type="entry name" value="WH_DNA-bd_sf"/>
</dbReference>
<evidence type="ECO:0000256" key="2">
    <source>
        <dbReference type="ARBA" id="ARBA00023015"/>
    </source>
</evidence>
<dbReference type="GO" id="GO:0006351">
    <property type="term" value="P:DNA-templated transcription"/>
    <property type="evidence" value="ECO:0007669"/>
    <property type="project" value="TreeGrafter"/>
</dbReference>
<dbReference type="InterPro" id="IPR058163">
    <property type="entry name" value="LysR-type_TF_proteobact-type"/>
</dbReference>
<comment type="similarity">
    <text evidence="1">Belongs to the LysR transcriptional regulatory family.</text>
</comment>
<dbReference type="PROSITE" id="PS50931">
    <property type="entry name" value="HTH_LYSR"/>
    <property type="match status" value="1"/>
</dbReference>
<sequence length="290" mass="32956">MIPYNALKTFQLVIQQRSLRSAAEKLHLTESAVSHQLKKLEETLGDTLLYKEGRRLKATPKGLALAQRLQAPFAEIEHHVSAFKNDTRNDIEIFCLPSLISCWLMPKLVTFSRRNPDISVSLNYLQSMPTFIDSHAICIRSIEPTEPASLPTYTLFSGETIPVCSPLYLNQKGSITITDELLQHELLHDKNTLSWEHWLSDHGLHLREKPQHIFEDFHLLKTATLAAQGISLCPAILIEEELANGQLVKLFSQKGNIGRQYVVETNNHPNHSIKKLLNMLIVQNNRNGMR</sequence>
<gene>
    <name evidence="6" type="ORF">DN730_17315</name>
</gene>
<dbReference type="InterPro" id="IPR005119">
    <property type="entry name" value="LysR_subst-bd"/>
</dbReference>
<accession>A0A370U4Y6</accession>
<keyword evidence="4" id="KW-0804">Transcription</keyword>
<dbReference type="PANTHER" id="PTHR30537:SF74">
    <property type="entry name" value="HTH-TYPE TRANSCRIPTIONAL REGULATOR TRPI"/>
    <property type="match status" value="1"/>
</dbReference>
<dbReference type="GO" id="GO:0003700">
    <property type="term" value="F:DNA-binding transcription factor activity"/>
    <property type="evidence" value="ECO:0007669"/>
    <property type="project" value="InterPro"/>
</dbReference>
<dbReference type="Pfam" id="PF03466">
    <property type="entry name" value="LysR_substrate"/>
    <property type="match status" value="1"/>
</dbReference>
<dbReference type="Proteomes" id="UP000254326">
    <property type="component" value="Unassembled WGS sequence"/>
</dbReference>
<evidence type="ECO:0000259" key="5">
    <source>
        <dbReference type="PROSITE" id="PS50931"/>
    </source>
</evidence>
<protein>
    <recommendedName>
        <fullName evidence="5">HTH lysR-type domain-containing protein</fullName>
    </recommendedName>
</protein>
<dbReference type="InterPro" id="IPR000847">
    <property type="entry name" value="LysR_HTH_N"/>
</dbReference>
<dbReference type="EMBL" id="QKRA01000013">
    <property type="protein sequence ID" value="RDL42822.1"/>
    <property type="molecule type" value="Genomic_DNA"/>
</dbReference>
<comment type="caution">
    <text evidence="6">The sequence shown here is derived from an EMBL/GenBank/DDBJ whole genome shotgun (WGS) entry which is preliminary data.</text>
</comment>
<feature type="domain" description="HTH lysR-type" evidence="5">
    <location>
        <begin position="2"/>
        <end position="59"/>
    </location>
</feature>
<name>A0A370U4Y6_9GAMM</name>
<dbReference type="SUPFAM" id="SSF46785">
    <property type="entry name" value="Winged helix' DNA-binding domain"/>
    <property type="match status" value="1"/>
</dbReference>
<evidence type="ECO:0000256" key="3">
    <source>
        <dbReference type="ARBA" id="ARBA00023125"/>
    </source>
</evidence>
<proteinExistence type="inferred from homology"/>
<dbReference type="PRINTS" id="PR00039">
    <property type="entry name" value="HTHLYSR"/>
</dbReference>
<reference evidence="6 7" key="1">
    <citation type="submission" date="2018-06" db="EMBL/GenBank/DDBJ databases">
        <title>Marinomonas sp. YLB-05 draft genome sequence.</title>
        <authorList>
            <person name="Yu L."/>
            <person name="Tang X."/>
        </authorList>
    </citation>
    <scope>NUCLEOTIDE SEQUENCE [LARGE SCALE GENOMIC DNA]</scope>
    <source>
        <strain evidence="6 7">YLB-05</strain>
    </source>
</reference>
<dbReference type="AlphaFoldDB" id="A0A370U4Y6"/>
<dbReference type="Gene3D" id="3.40.190.10">
    <property type="entry name" value="Periplasmic binding protein-like II"/>
    <property type="match status" value="2"/>
</dbReference>
<dbReference type="RefSeq" id="WP_115469396.1">
    <property type="nucleotide sequence ID" value="NZ_QKRA01000013.1"/>
</dbReference>
<keyword evidence="2" id="KW-0805">Transcription regulation</keyword>
<dbReference type="Gene3D" id="1.10.10.10">
    <property type="entry name" value="Winged helix-like DNA-binding domain superfamily/Winged helix DNA-binding domain"/>
    <property type="match status" value="1"/>
</dbReference>
<dbReference type="GO" id="GO:0043565">
    <property type="term" value="F:sequence-specific DNA binding"/>
    <property type="evidence" value="ECO:0007669"/>
    <property type="project" value="TreeGrafter"/>
</dbReference>
<dbReference type="PANTHER" id="PTHR30537">
    <property type="entry name" value="HTH-TYPE TRANSCRIPTIONAL REGULATOR"/>
    <property type="match status" value="1"/>
</dbReference>
<evidence type="ECO:0000256" key="4">
    <source>
        <dbReference type="ARBA" id="ARBA00023163"/>
    </source>
</evidence>
<evidence type="ECO:0000313" key="7">
    <source>
        <dbReference type="Proteomes" id="UP000254326"/>
    </source>
</evidence>
<evidence type="ECO:0000313" key="6">
    <source>
        <dbReference type="EMBL" id="RDL42822.1"/>
    </source>
</evidence>
<dbReference type="OrthoDB" id="6787458at2"/>
<dbReference type="InterPro" id="IPR036388">
    <property type="entry name" value="WH-like_DNA-bd_sf"/>
</dbReference>
<organism evidence="6 7">
    <name type="scientific">Marinomonas piezotolerans</name>
    <dbReference type="NCBI Taxonomy" id="2213058"/>
    <lineage>
        <taxon>Bacteria</taxon>
        <taxon>Pseudomonadati</taxon>
        <taxon>Pseudomonadota</taxon>
        <taxon>Gammaproteobacteria</taxon>
        <taxon>Oceanospirillales</taxon>
        <taxon>Oceanospirillaceae</taxon>
        <taxon>Marinomonas</taxon>
    </lineage>
</organism>
<keyword evidence="7" id="KW-1185">Reference proteome</keyword>
<dbReference type="SUPFAM" id="SSF53850">
    <property type="entry name" value="Periplasmic binding protein-like II"/>
    <property type="match status" value="1"/>
</dbReference>
<evidence type="ECO:0000256" key="1">
    <source>
        <dbReference type="ARBA" id="ARBA00009437"/>
    </source>
</evidence>